<reference evidence="8 9" key="1">
    <citation type="submission" date="2019-03" db="EMBL/GenBank/DDBJ databases">
        <title>Genomic Encyclopedia of Type Strains, Phase III (KMG-III): the genomes of soil and plant-associated and newly described type strains.</title>
        <authorList>
            <person name="Whitman W."/>
        </authorList>
    </citation>
    <scope>NUCLEOTIDE SEQUENCE [LARGE SCALE GENOMIC DNA]</scope>
    <source>
        <strain evidence="8 9">VKMAc-2574</strain>
    </source>
</reference>
<sequence length="397" mass="42969">MHPVTSVRRFAAHQRGRTARGAHRILQTLRLFWSRRTLWSQPPVAWTRRAASATYDLTRRAAVSAWRHRVLGLAAETGFWTLLSMPPLLLCLLGLVGYLATPFSPALVPAVEQQLLDVADRIVTRDAVTTLIQPVVHNVLTIGRADVASLGFVIALFSGSTAMSSYVNALALAYGQRSHRGAVHSRLLAIGLYLAALIVGALLLPLLVAGPQLLLKITPTGTHDLMQAALTVAYWPVIAALSVLLLTTMYHLAIPTRTRWRAHLPGAMVAMSLWLIGSIALRAYVTFAFRTVSVYGPVATPIAALLFFYLSALAVLVGAEINAQRRPPAAPTTATQPQSGTSPRPPGPSIRRRSSRSPNERPSEGRPSPRGHTTYDNQPVVRRSEAGPPAASEGDER</sequence>
<name>A0ABY2FQH9_9ACTN</name>
<dbReference type="Pfam" id="PF03631">
    <property type="entry name" value="Virul_fac_BrkB"/>
    <property type="match status" value="1"/>
</dbReference>
<comment type="caution">
    <text evidence="8">The sequence shown here is derived from an EMBL/GenBank/DDBJ whole genome shotgun (WGS) entry which is preliminary data.</text>
</comment>
<proteinExistence type="predicted"/>
<evidence type="ECO:0000256" key="5">
    <source>
        <dbReference type="ARBA" id="ARBA00023136"/>
    </source>
</evidence>
<evidence type="ECO:0000256" key="1">
    <source>
        <dbReference type="ARBA" id="ARBA00004651"/>
    </source>
</evidence>
<feature type="transmembrane region" description="Helical" evidence="7">
    <location>
        <begin position="150"/>
        <end position="175"/>
    </location>
</feature>
<dbReference type="InterPro" id="IPR017039">
    <property type="entry name" value="Virul_fac_BrkB"/>
</dbReference>
<feature type="transmembrane region" description="Helical" evidence="7">
    <location>
        <begin position="228"/>
        <end position="252"/>
    </location>
</feature>
<evidence type="ECO:0000313" key="9">
    <source>
        <dbReference type="Proteomes" id="UP000295060"/>
    </source>
</evidence>
<dbReference type="PANTHER" id="PTHR30213">
    <property type="entry name" value="INNER MEMBRANE PROTEIN YHJD"/>
    <property type="match status" value="1"/>
</dbReference>
<evidence type="ECO:0000256" key="4">
    <source>
        <dbReference type="ARBA" id="ARBA00022989"/>
    </source>
</evidence>
<dbReference type="PANTHER" id="PTHR30213:SF0">
    <property type="entry name" value="UPF0761 MEMBRANE PROTEIN YIHY"/>
    <property type="match status" value="1"/>
</dbReference>
<evidence type="ECO:0000256" key="3">
    <source>
        <dbReference type="ARBA" id="ARBA00022692"/>
    </source>
</evidence>
<feature type="compositionally biased region" description="Low complexity" evidence="6">
    <location>
        <begin position="325"/>
        <end position="342"/>
    </location>
</feature>
<evidence type="ECO:0000256" key="2">
    <source>
        <dbReference type="ARBA" id="ARBA00022475"/>
    </source>
</evidence>
<feature type="transmembrane region" description="Helical" evidence="7">
    <location>
        <begin position="187"/>
        <end position="208"/>
    </location>
</feature>
<comment type="subcellular location">
    <subcellularLocation>
        <location evidence="1">Cell membrane</location>
        <topology evidence="1">Multi-pass membrane protein</topology>
    </subcellularLocation>
</comment>
<feature type="transmembrane region" description="Helical" evidence="7">
    <location>
        <begin position="264"/>
        <end position="285"/>
    </location>
</feature>
<feature type="transmembrane region" description="Helical" evidence="7">
    <location>
        <begin position="297"/>
        <end position="319"/>
    </location>
</feature>
<dbReference type="Proteomes" id="UP000295060">
    <property type="component" value="Unassembled WGS sequence"/>
</dbReference>
<keyword evidence="5 7" id="KW-0472">Membrane</keyword>
<keyword evidence="3 7" id="KW-0812">Transmembrane</keyword>
<protein>
    <submittedName>
        <fullName evidence="8">Membrane protein</fullName>
    </submittedName>
</protein>
<evidence type="ECO:0000256" key="7">
    <source>
        <dbReference type="SAM" id="Phobius"/>
    </source>
</evidence>
<keyword evidence="2" id="KW-1003">Cell membrane</keyword>
<dbReference type="EMBL" id="SODU01000001">
    <property type="protein sequence ID" value="TDW95405.1"/>
    <property type="molecule type" value="Genomic_DNA"/>
</dbReference>
<evidence type="ECO:0000313" key="8">
    <source>
        <dbReference type="EMBL" id="TDW95405.1"/>
    </source>
</evidence>
<organism evidence="8 9">
    <name type="scientific">Kribbella pratensis</name>
    <dbReference type="NCBI Taxonomy" id="2512112"/>
    <lineage>
        <taxon>Bacteria</taxon>
        <taxon>Bacillati</taxon>
        <taxon>Actinomycetota</taxon>
        <taxon>Actinomycetes</taxon>
        <taxon>Propionibacteriales</taxon>
        <taxon>Kribbellaceae</taxon>
        <taxon>Kribbella</taxon>
    </lineage>
</organism>
<keyword evidence="9" id="KW-1185">Reference proteome</keyword>
<gene>
    <name evidence="8" type="ORF">EV137_2745</name>
</gene>
<feature type="region of interest" description="Disordered" evidence="6">
    <location>
        <begin position="325"/>
        <end position="397"/>
    </location>
</feature>
<keyword evidence="4 7" id="KW-1133">Transmembrane helix</keyword>
<feature type="transmembrane region" description="Helical" evidence="7">
    <location>
        <begin position="77"/>
        <end position="100"/>
    </location>
</feature>
<accession>A0ABY2FQH9</accession>
<evidence type="ECO:0000256" key="6">
    <source>
        <dbReference type="SAM" id="MobiDB-lite"/>
    </source>
</evidence>
<dbReference type="RefSeq" id="WP_166679858.1">
    <property type="nucleotide sequence ID" value="NZ_SODU01000001.1"/>
</dbReference>